<feature type="region of interest" description="Disordered" evidence="1">
    <location>
        <begin position="179"/>
        <end position="212"/>
    </location>
</feature>
<evidence type="ECO:0000313" key="3">
    <source>
        <dbReference type="Proteomes" id="UP001066276"/>
    </source>
</evidence>
<name>A0AAV7LX96_PLEWA</name>
<dbReference type="AlphaFoldDB" id="A0AAV7LX96"/>
<organism evidence="2 3">
    <name type="scientific">Pleurodeles waltl</name>
    <name type="common">Iberian ribbed newt</name>
    <dbReference type="NCBI Taxonomy" id="8319"/>
    <lineage>
        <taxon>Eukaryota</taxon>
        <taxon>Metazoa</taxon>
        <taxon>Chordata</taxon>
        <taxon>Craniata</taxon>
        <taxon>Vertebrata</taxon>
        <taxon>Euteleostomi</taxon>
        <taxon>Amphibia</taxon>
        <taxon>Batrachia</taxon>
        <taxon>Caudata</taxon>
        <taxon>Salamandroidea</taxon>
        <taxon>Salamandridae</taxon>
        <taxon>Pleurodelinae</taxon>
        <taxon>Pleurodeles</taxon>
    </lineage>
</organism>
<reference evidence="2" key="1">
    <citation type="journal article" date="2022" name="bioRxiv">
        <title>Sequencing and chromosome-scale assembly of the giantPleurodeles waltlgenome.</title>
        <authorList>
            <person name="Brown T."/>
            <person name="Elewa A."/>
            <person name="Iarovenko S."/>
            <person name="Subramanian E."/>
            <person name="Araus A.J."/>
            <person name="Petzold A."/>
            <person name="Susuki M."/>
            <person name="Suzuki K.-i.T."/>
            <person name="Hayashi T."/>
            <person name="Toyoda A."/>
            <person name="Oliveira C."/>
            <person name="Osipova E."/>
            <person name="Leigh N.D."/>
            <person name="Simon A."/>
            <person name="Yun M.H."/>
        </authorList>
    </citation>
    <scope>NUCLEOTIDE SEQUENCE</scope>
    <source>
        <strain evidence="2">20211129_DDA</strain>
        <tissue evidence="2">Liver</tissue>
    </source>
</reference>
<keyword evidence="3" id="KW-1185">Reference proteome</keyword>
<gene>
    <name evidence="2" type="ORF">NDU88_001310</name>
</gene>
<evidence type="ECO:0000313" key="2">
    <source>
        <dbReference type="EMBL" id="KAJ1096166.1"/>
    </source>
</evidence>
<dbReference type="Proteomes" id="UP001066276">
    <property type="component" value="Chromosome 10"/>
</dbReference>
<proteinExistence type="predicted"/>
<comment type="caution">
    <text evidence="2">The sequence shown here is derived from an EMBL/GenBank/DDBJ whole genome shotgun (WGS) entry which is preliminary data.</text>
</comment>
<evidence type="ECO:0000256" key="1">
    <source>
        <dbReference type="SAM" id="MobiDB-lite"/>
    </source>
</evidence>
<sequence>MPNRWRRIPRAPPEQGIPGVILTLAVIDRQGQRPRKHRQQAGGASWPILTAAVKPRSEKGNRRFPAGFPLAKGILQRRHGDSDPLPASLFLAVYTARKRLAGTGVVGPLGAPALPMPLAWAVEGPPNRAPARFSVSAWQTLKIATGATAPVAPQQIRRLHLEPASSLLGLSRWASGRSFADRPPAQWESRNAPSGHLTAGRCLGGFRPPGSE</sequence>
<protein>
    <submittedName>
        <fullName evidence="2">Uncharacterized protein</fullName>
    </submittedName>
</protein>
<accession>A0AAV7LX96</accession>
<dbReference type="EMBL" id="JANPWB010000014">
    <property type="protein sequence ID" value="KAJ1096166.1"/>
    <property type="molecule type" value="Genomic_DNA"/>
</dbReference>